<comment type="caution">
    <text evidence="2">The sequence shown here is derived from an EMBL/GenBank/DDBJ whole genome shotgun (WGS) entry which is preliminary data.</text>
</comment>
<proteinExistence type="predicted"/>
<dbReference type="EMBL" id="JAOCQF010000001">
    <property type="protein sequence ID" value="MCT8329452.1"/>
    <property type="molecule type" value="Genomic_DNA"/>
</dbReference>
<dbReference type="Proteomes" id="UP001205601">
    <property type="component" value="Unassembled WGS sequence"/>
</dbReference>
<protein>
    <submittedName>
        <fullName evidence="2">Uncharacterized protein</fullName>
    </submittedName>
</protein>
<evidence type="ECO:0000313" key="2">
    <source>
        <dbReference type="EMBL" id="MCT8329452.1"/>
    </source>
</evidence>
<sequence>MAGKKTMLAELKVSPRKEFDKKSKDWVKSDSDLVKLFAKDFEYSQSLELDDGKWSEKKLAKALEGLVLYELKYIATAVALAMKSVEKSPEKMKKTVDKDLPAALADTAKLIRKKCKAALEELASSSGAGADKKVLKEGLDVVREVNSVSLKDVFSDPAKEVIAAFDTLHKELVKAERDEALAKDEGDDKKKKALIKAADKRRDSAFARSARSIDQVKKKYGATRKQIESAIDAVVGLRDSLKDAEAKELQDFADDVNKKISSLNKLQSELYEFDVELGEAHNDVASRKDDSDNIGRKREKFEKDAGQHDSAGEKARKEFVDLAAHFKRIEKKLKV</sequence>
<name>A0ABT2NKK2_9RHOB</name>
<reference evidence="3" key="1">
    <citation type="submission" date="2023-07" db="EMBL/GenBank/DDBJ databases">
        <title>Defluviimonas sediminis sp. nov., isolated from mangrove sediment.</title>
        <authorList>
            <person name="Liu L."/>
            <person name="Li J."/>
            <person name="Huang Y."/>
            <person name="Pan J."/>
            <person name="Li M."/>
        </authorList>
    </citation>
    <scope>NUCLEOTIDE SEQUENCE [LARGE SCALE GENOMIC DNA]</scope>
    <source>
        <strain evidence="3">FT324</strain>
    </source>
</reference>
<feature type="region of interest" description="Disordered" evidence="1">
    <location>
        <begin position="282"/>
        <end position="314"/>
    </location>
</feature>
<evidence type="ECO:0000313" key="3">
    <source>
        <dbReference type="Proteomes" id="UP001205601"/>
    </source>
</evidence>
<accession>A0ABT2NKK2</accession>
<keyword evidence="3" id="KW-1185">Reference proteome</keyword>
<dbReference type="RefSeq" id="WP_261494874.1">
    <property type="nucleotide sequence ID" value="NZ_JAOCQF010000001.1"/>
</dbReference>
<evidence type="ECO:0000256" key="1">
    <source>
        <dbReference type="SAM" id="MobiDB-lite"/>
    </source>
</evidence>
<gene>
    <name evidence="2" type="ORF">N5I32_08015</name>
</gene>
<organism evidence="2 3">
    <name type="scientific">Albidovulum sediminis</name>
    <dbReference type="NCBI Taxonomy" id="3066345"/>
    <lineage>
        <taxon>Bacteria</taxon>
        <taxon>Pseudomonadati</taxon>
        <taxon>Pseudomonadota</taxon>
        <taxon>Alphaproteobacteria</taxon>
        <taxon>Rhodobacterales</taxon>
        <taxon>Paracoccaceae</taxon>
        <taxon>Albidovulum</taxon>
    </lineage>
</organism>